<dbReference type="Proteomes" id="UP001595705">
    <property type="component" value="Unassembled WGS sequence"/>
</dbReference>
<evidence type="ECO:0000256" key="3">
    <source>
        <dbReference type="ARBA" id="ARBA00007164"/>
    </source>
</evidence>
<dbReference type="SMART" id="SM00936">
    <property type="entry name" value="PBP5_C"/>
    <property type="match status" value="1"/>
</dbReference>
<feature type="compositionally biased region" description="Low complexity" evidence="14">
    <location>
        <begin position="36"/>
        <end position="45"/>
    </location>
</feature>
<protein>
    <recommendedName>
        <fullName evidence="4">serine-type D-Ala-D-Ala carboxypeptidase</fullName>
        <ecNumber evidence="4">3.4.16.4</ecNumber>
    </recommendedName>
</protein>
<dbReference type="InterPro" id="IPR001967">
    <property type="entry name" value="Peptidase_S11_N"/>
</dbReference>
<evidence type="ECO:0000256" key="8">
    <source>
        <dbReference type="ARBA" id="ARBA00022801"/>
    </source>
</evidence>
<evidence type="ECO:0000256" key="5">
    <source>
        <dbReference type="ARBA" id="ARBA00022645"/>
    </source>
</evidence>
<comment type="caution">
    <text evidence="17">The sequence shown here is derived from an EMBL/GenBank/DDBJ whole genome shotgun (WGS) entry which is preliminary data.</text>
</comment>
<evidence type="ECO:0000313" key="17">
    <source>
        <dbReference type="EMBL" id="MFC3716545.1"/>
    </source>
</evidence>
<feature type="chain" id="PRO_5045337446" description="serine-type D-Ala-D-Ala carboxypeptidase" evidence="15">
    <location>
        <begin position="26"/>
        <end position="406"/>
    </location>
</feature>
<sequence>MKATLTARSALLAALFTSAVGLAMAQTPAPKPSPAPAALSDSLPIPAAPEPKQSNSWVLLDAANGQVLAGENVDERVAPASITKVMTSYVLAAEMKAGKIGRDDQVMMTENAWRTGGAGTDGSYSGFEVNKTARLEDMEKGMVVQSGNDAAIALAEHVAGSEAAFAQLMNAYAKQLGLENTHFVNATGLTAEGHYSSARDLALLGRALARDYPEAYSYNKIKEFRVGPITQRNRNLLLWRDSSVDGIKTGHTSAAGYCLMASAKRGDQRLVAVVMGDTSENQRAVDAQALLNWGFRFYESHKLYDVGKAVATQKVWKGKADEVRLGVSRPLLVSSPRGKYEQLKPTMDVPKTLVAPIAKGQKIGTVKVTLDGKTIASAPLVAIDAVEEAGFFGRLWDAFWMWWESA</sequence>
<feature type="region of interest" description="Disordered" evidence="14">
    <location>
        <begin position="26"/>
        <end position="51"/>
    </location>
</feature>
<dbReference type="EC" id="3.4.16.4" evidence="4"/>
<dbReference type="GO" id="GO:0004180">
    <property type="term" value="F:carboxypeptidase activity"/>
    <property type="evidence" value="ECO:0007669"/>
    <property type="project" value="UniProtKB-KW"/>
</dbReference>
<feature type="domain" description="Peptidase S11 D-Ala-D-Ala carboxypeptidase A C-terminal" evidence="16">
    <location>
        <begin position="298"/>
        <end position="388"/>
    </location>
</feature>
<keyword evidence="11" id="KW-0961">Cell wall biogenesis/degradation</keyword>
<evidence type="ECO:0000256" key="2">
    <source>
        <dbReference type="ARBA" id="ARBA00004752"/>
    </source>
</evidence>
<comment type="pathway">
    <text evidence="2">Cell wall biogenesis; peptidoglycan biosynthesis.</text>
</comment>
<keyword evidence="7 15" id="KW-0732">Signal</keyword>
<proteinExistence type="inferred from homology"/>
<dbReference type="SUPFAM" id="SSF56601">
    <property type="entry name" value="beta-lactamase/transpeptidase-like"/>
    <property type="match status" value="1"/>
</dbReference>
<keyword evidence="9" id="KW-0133">Cell shape</keyword>
<dbReference type="PANTHER" id="PTHR21581:SF6">
    <property type="entry name" value="TRAFFICKING PROTEIN PARTICLE COMPLEX SUBUNIT 12"/>
    <property type="match status" value="1"/>
</dbReference>
<dbReference type="SUPFAM" id="SSF69189">
    <property type="entry name" value="Penicillin-binding protein associated domain"/>
    <property type="match status" value="1"/>
</dbReference>
<keyword evidence="8 17" id="KW-0378">Hydrolase</keyword>
<dbReference type="PRINTS" id="PR00725">
    <property type="entry name" value="DADACBPTASE1"/>
</dbReference>
<keyword evidence="5 17" id="KW-0121">Carboxypeptidase</keyword>
<comment type="function">
    <text evidence="1">Removes C-terminal D-alanyl residues from sugar-peptide cell wall precursors.</text>
</comment>
<comment type="similarity">
    <text evidence="3 13">Belongs to the peptidase S11 family.</text>
</comment>
<reference evidence="18" key="1">
    <citation type="journal article" date="2019" name="Int. J. Syst. Evol. Microbiol.">
        <title>The Global Catalogue of Microorganisms (GCM) 10K type strain sequencing project: providing services to taxonomists for standard genome sequencing and annotation.</title>
        <authorList>
            <consortium name="The Broad Institute Genomics Platform"/>
            <consortium name="The Broad Institute Genome Sequencing Center for Infectious Disease"/>
            <person name="Wu L."/>
            <person name="Ma J."/>
        </authorList>
    </citation>
    <scope>NUCLEOTIDE SEQUENCE [LARGE SCALE GENOMIC DNA]</scope>
    <source>
        <strain evidence="18">KCTC 42441</strain>
    </source>
</reference>
<dbReference type="EMBL" id="JBHRYA010000007">
    <property type="protein sequence ID" value="MFC3716545.1"/>
    <property type="molecule type" value="Genomic_DNA"/>
</dbReference>
<evidence type="ECO:0000256" key="9">
    <source>
        <dbReference type="ARBA" id="ARBA00022960"/>
    </source>
</evidence>
<evidence type="ECO:0000256" key="10">
    <source>
        <dbReference type="ARBA" id="ARBA00022984"/>
    </source>
</evidence>
<evidence type="ECO:0000256" key="15">
    <source>
        <dbReference type="SAM" id="SignalP"/>
    </source>
</evidence>
<evidence type="ECO:0000259" key="16">
    <source>
        <dbReference type="SMART" id="SM00936"/>
    </source>
</evidence>
<evidence type="ECO:0000256" key="12">
    <source>
        <dbReference type="ARBA" id="ARBA00034000"/>
    </source>
</evidence>
<organism evidence="17 18">
    <name type="scientific">Luteimonas soli</name>
    <dbReference type="NCBI Taxonomy" id="1648966"/>
    <lineage>
        <taxon>Bacteria</taxon>
        <taxon>Pseudomonadati</taxon>
        <taxon>Pseudomonadota</taxon>
        <taxon>Gammaproteobacteria</taxon>
        <taxon>Lysobacterales</taxon>
        <taxon>Lysobacteraceae</taxon>
        <taxon>Luteimonas</taxon>
    </lineage>
</organism>
<dbReference type="PANTHER" id="PTHR21581">
    <property type="entry name" value="D-ALANYL-D-ALANINE CARBOXYPEPTIDASE"/>
    <property type="match status" value="1"/>
</dbReference>
<evidence type="ECO:0000256" key="7">
    <source>
        <dbReference type="ARBA" id="ARBA00022729"/>
    </source>
</evidence>
<dbReference type="Gene3D" id="3.40.710.10">
    <property type="entry name" value="DD-peptidase/beta-lactamase superfamily"/>
    <property type="match status" value="1"/>
</dbReference>
<evidence type="ECO:0000256" key="6">
    <source>
        <dbReference type="ARBA" id="ARBA00022670"/>
    </source>
</evidence>
<name>A0ABV7XK54_9GAMM</name>
<comment type="catalytic activity">
    <reaction evidence="12">
        <text>Preferential cleavage: (Ac)2-L-Lys-D-Ala-|-D-Ala. Also transpeptidation of peptidyl-alanyl moieties that are N-acyl substituents of D-alanine.</text>
        <dbReference type="EC" id="3.4.16.4"/>
    </reaction>
</comment>
<dbReference type="InterPro" id="IPR037167">
    <property type="entry name" value="Peptidase_S11_C_sf"/>
</dbReference>
<dbReference type="Pfam" id="PF00768">
    <property type="entry name" value="Peptidase_S11"/>
    <property type="match status" value="1"/>
</dbReference>
<gene>
    <name evidence="17" type="ORF">ACFONC_10300</name>
</gene>
<evidence type="ECO:0000256" key="1">
    <source>
        <dbReference type="ARBA" id="ARBA00003217"/>
    </source>
</evidence>
<dbReference type="InterPro" id="IPR012338">
    <property type="entry name" value="Beta-lactam/transpept-like"/>
</dbReference>
<evidence type="ECO:0000256" key="13">
    <source>
        <dbReference type="RuleBase" id="RU004016"/>
    </source>
</evidence>
<keyword evidence="18" id="KW-1185">Reference proteome</keyword>
<dbReference type="Pfam" id="PF07943">
    <property type="entry name" value="PBP5_C"/>
    <property type="match status" value="1"/>
</dbReference>
<dbReference type="RefSeq" id="WP_386743786.1">
    <property type="nucleotide sequence ID" value="NZ_JBHRYA010000007.1"/>
</dbReference>
<evidence type="ECO:0000256" key="11">
    <source>
        <dbReference type="ARBA" id="ARBA00023316"/>
    </source>
</evidence>
<dbReference type="InterPro" id="IPR012907">
    <property type="entry name" value="Peptidase_S11_C"/>
</dbReference>
<accession>A0ABV7XK54</accession>
<keyword evidence="10" id="KW-0573">Peptidoglycan synthesis</keyword>
<evidence type="ECO:0000313" key="18">
    <source>
        <dbReference type="Proteomes" id="UP001595705"/>
    </source>
</evidence>
<dbReference type="Gene3D" id="2.60.410.10">
    <property type="entry name" value="D-Ala-D-Ala carboxypeptidase, C-terminal domain"/>
    <property type="match status" value="1"/>
</dbReference>
<feature type="signal peptide" evidence="15">
    <location>
        <begin position="1"/>
        <end position="25"/>
    </location>
</feature>
<dbReference type="InterPro" id="IPR018044">
    <property type="entry name" value="Peptidase_S11"/>
</dbReference>
<evidence type="ECO:0000256" key="4">
    <source>
        <dbReference type="ARBA" id="ARBA00012448"/>
    </source>
</evidence>
<keyword evidence="6" id="KW-0645">Protease</keyword>
<dbReference type="InterPro" id="IPR015956">
    <property type="entry name" value="Peniciliin-bd_prot_C_sf"/>
</dbReference>
<evidence type="ECO:0000256" key="14">
    <source>
        <dbReference type="SAM" id="MobiDB-lite"/>
    </source>
</evidence>